<organism evidence="3 4">
    <name type="scientific">Halobacillus amylolyticus</name>
    <dbReference type="NCBI Taxonomy" id="2932259"/>
    <lineage>
        <taxon>Bacteria</taxon>
        <taxon>Bacillati</taxon>
        <taxon>Bacillota</taxon>
        <taxon>Bacilli</taxon>
        <taxon>Bacillales</taxon>
        <taxon>Bacillaceae</taxon>
        <taxon>Halobacillus</taxon>
    </lineage>
</organism>
<gene>
    <name evidence="3" type="ORF">MUO15_05295</name>
</gene>
<feature type="coiled-coil region" evidence="2">
    <location>
        <begin position="52"/>
        <end position="100"/>
    </location>
</feature>
<reference evidence="3" key="1">
    <citation type="submission" date="2022-04" db="EMBL/GenBank/DDBJ databases">
        <title>Halobacillus sp. isolated from saltern.</title>
        <authorList>
            <person name="Won M."/>
            <person name="Lee C.-M."/>
            <person name="Woen H.-Y."/>
            <person name="Kwon S.-W."/>
        </authorList>
    </citation>
    <scope>NUCLEOTIDE SEQUENCE</scope>
    <source>
        <strain evidence="3">SSHM10-5</strain>
    </source>
</reference>
<evidence type="ECO:0000256" key="1">
    <source>
        <dbReference type="ARBA" id="ARBA00009108"/>
    </source>
</evidence>
<protein>
    <submittedName>
        <fullName evidence="3">DUF881 domain-containing protein</fullName>
    </submittedName>
</protein>
<dbReference type="Gene3D" id="3.30.70.1880">
    <property type="entry name" value="Protein of unknown function DUF881"/>
    <property type="match status" value="1"/>
</dbReference>
<evidence type="ECO:0000313" key="3">
    <source>
        <dbReference type="EMBL" id="UOR12923.1"/>
    </source>
</evidence>
<comment type="similarity">
    <text evidence="1">Belongs to the UPF0749 family.</text>
</comment>
<dbReference type="PANTHER" id="PTHR37313">
    <property type="entry name" value="UPF0749 PROTEIN RV1825"/>
    <property type="match status" value="1"/>
</dbReference>
<name>A0ABY4HDG9_9BACI</name>
<keyword evidence="2" id="KW-0175">Coiled coil</keyword>
<dbReference type="EMBL" id="CP095075">
    <property type="protein sequence ID" value="UOR12923.1"/>
    <property type="molecule type" value="Genomic_DNA"/>
</dbReference>
<proteinExistence type="inferred from homology"/>
<dbReference type="Proteomes" id="UP000830326">
    <property type="component" value="Chromosome"/>
</dbReference>
<accession>A0ABY4HDG9</accession>
<evidence type="ECO:0000313" key="4">
    <source>
        <dbReference type="Proteomes" id="UP000830326"/>
    </source>
</evidence>
<sequence length="233" mass="26231">MRIRSKPLLLSIVLLVTGFLVAYSYQQTKSGPQMVQLNDTQWEQEYFYQQKLLEIEERNKQLGDELRSKRGQIQQFESNLAESEQMVADYVEEKKELQLLAGELPVKGPGVIVTLSDAQYVPEEDNINNYIVHESHIHLVINELLSAGAKAVSINGQRYFSDSYISCTGPVITVDGVKHSAPFVISAIGDSDVLYSSLDLTRGVIDQLENEHVDVQLTKDGEVKMKARLTSER</sequence>
<evidence type="ECO:0000256" key="2">
    <source>
        <dbReference type="SAM" id="Coils"/>
    </source>
</evidence>
<dbReference type="Pfam" id="PF05949">
    <property type="entry name" value="DUF881"/>
    <property type="match status" value="1"/>
</dbReference>
<keyword evidence="4" id="KW-1185">Reference proteome</keyword>
<dbReference type="RefSeq" id="WP_245034098.1">
    <property type="nucleotide sequence ID" value="NZ_CP095075.1"/>
</dbReference>
<dbReference type="PANTHER" id="PTHR37313:SF2">
    <property type="entry name" value="UPF0749 PROTEIN YLXX"/>
    <property type="match status" value="1"/>
</dbReference>
<dbReference type="InterPro" id="IPR010273">
    <property type="entry name" value="DUF881"/>
</dbReference>